<comment type="similarity">
    <text evidence="3">Belongs to the choline/ethanolamine kinase family.</text>
</comment>
<name>A0AAD5T9H0_9FUNG</name>
<dbReference type="InterPro" id="IPR006056">
    <property type="entry name" value="RidA"/>
</dbReference>
<gene>
    <name evidence="5" type="primary">ETNK1</name>
    <name evidence="5" type="ORF">HK100_000404</name>
</gene>
<dbReference type="SUPFAM" id="SSF56112">
    <property type="entry name" value="Protein kinase-like (PK-like)"/>
    <property type="match status" value="1"/>
</dbReference>
<comment type="caution">
    <text evidence="5">The sequence shown here is derived from an EMBL/GenBank/DDBJ whole genome shotgun (WGS) entry which is preliminary data.</text>
</comment>
<accession>A0AAD5T9H0</accession>
<dbReference type="Pfam" id="PF01633">
    <property type="entry name" value="Choline_kinase"/>
    <property type="match status" value="1"/>
</dbReference>
<dbReference type="CDD" id="cd05157">
    <property type="entry name" value="ETNK_euk"/>
    <property type="match status" value="1"/>
</dbReference>
<comment type="similarity">
    <text evidence="1">Belongs to the RutC family.</text>
</comment>
<evidence type="ECO:0000313" key="5">
    <source>
        <dbReference type="EMBL" id="KAJ3137889.1"/>
    </source>
</evidence>
<dbReference type="PROSITE" id="PS01094">
    <property type="entry name" value="UPF0076"/>
    <property type="match status" value="1"/>
</dbReference>
<dbReference type="EC" id="2.7.1.82" evidence="4"/>
<dbReference type="Pfam" id="PF01042">
    <property type="entry name" value="Ribonuc_L-PSP"/>
    <property type="match status" value="1"/>
</dbReference>
<evidence type="ECO:0000256" key="4">
    <source>
        <dbReference type="ARBA" id="ARBA00038874"/>
    </source>
</evidence>
<reference evidence="5" key="1">
    <citation type="submission" date="2020-05" db="EMBL/GenBank/DDBJ databases">
        <title>Phylogenomic resolution of chytrid fungi.</title>
        <authorList>
            <person name="Stajich J.E."/>
            <person name="Amses K."/>
            <person name="Simmons R."/>
            <person name="Seto K."/>
            <person name="Myers J."/>
            <person name="Bonds A."/>
            <person name="Quandt C.A."/>
            <person name="Barry K."/>
            <person name="Liu P."/>
            <person name="Grigoriev I."/>
            <person name="Longcore J.E."/>
            <person name="James T.Y."/>
        </authorList>
    </citation>
    <scope>NUCLEOTIDE SEQUENCE</scope>
    <source>
        <strain evidence="5">JEL0513</strain>
    </source>
</reference>
<dbReference type="InterPro" id="IPR006175">
    <property type="entry name" value="YjgF/YER057c/UK114"/>
</dbReference>
<dbReference type="GO" id="GO:0005737">
    <property type="term" value="C:cytoplasm"/>
    <property type="evidence" value="ECO:0007669"/>
    <property type="project" value="TreeGrafter"/>
</dbReference>
<sequence length="473" mass="53545">MGKTLSTAVSPTSIPGHPKQLAHIKHIDFAIDQDHIMEGTASVLAIVFPHWNLAESKLVPQTDGLTNKLVKCTHIAETVLIRTYGKGTDAIIDRNQEMINFMALSRYNLCPKVYARFDNGFVYGYVDLRHPEKSRLIAQHIAKWHKVSAEDLIEPIPQLFETYYHWFDAIPKKFSKPEVEASVRTFITRDRLKAELDDLQTQLEKVDSPIVFSHGDVNPNNIIYNAAEKKPRGFDLGNHFCEHTGFDCEWDLYPNEEFQRKFLREYLEAYYSDKDYSVTEEEVTKLYAEANKFSLAANLGWALWGLVQAEMSDLDFDHVGYSKLRIDEYFRRKDAYLALMLRGITTKLAPKAIGPYSQGIIANGFVYTAGQCPFDPVTTQVIGTDIQTQMAQSLANLKAVVEAGGSSLNRVVKTTVFLKDMNDFSKMNEVYTKAFSSCPFPPARSAVEVARLPRDVLVEIECIALVDETTSKL</sequence>
<keyword evidence="5" id="KW-0418">Kinase</keyword>
<dbReference type="SUPFAM" id="SSF55298">
    <property type="entry name" value="YjgF-like"/>
    <property type="match status" value="1"/>
</dbReference>
<dbReference type="InterPro" id="IPR035959">
    <property type="entry name" value="RutC-like_sf"/>
</dbReference>
<evidence type="ECO:0000256" key="1">
    <source>
        <dbReference type="ARBA" id="ARBA00010552"/>
    </source>
</evidence>
<organism evidence="5 6">
    <name type="scientific">Physocladia obscura</name>
    <dbReference type="NCBI Taxonomy" id="109957"/>
    <lineage>
        <taxon>Eukaryota</taxon>
        <taxon>Fungi</taxon>
        <taxon>Fungi incertae sedis</taxon>
        <taxon>Chytridiomycota</taxon>
        <taxon>Chytridiomycota incertae sedis</taxon>
        <taxon>Chytridiomycetes</taxon>
        <taxon>Chytridiales</taxon>
        <taxon>Chytriomycetaceae</taxon>
        <taxon>Physocladia</taxon>
    </lineage>
</organism>
<evidence type="ECO:0000313" key="6">
    <source>
        <dbReference type="Proteomes" id="UP001211907"/>
    </source>
</evidence>
<dbReference type="Proteomes" id="UP001211907">
    <property type="component" value="Unassembled WGS sequence"/>
</dbReference>
<proteinExistence type="inferred from homology"/>
<evidence type="ECO:0000256" key="2">
    <source>
        <dbReference type="ARBA" id="ARBA00037883"/>
    </source>
</evidence>
<keyword evidence="6" id="KW-1185">Reference proteome</keyword>
<dbReference type="Gene3D" id="3.30.1330.40">
    <property type="entry name" value="RutC-like"/>
    <property type="match status" value="1"/>
</dbReference>
<dbReference type="GO" id="GO:0004305">
    <property type="term" value="F:ethanolamine kinase activity"/>
    <property type="evidence" value="ECO:0007669"/>
    <property type="project" value="UniProtKB-EC"/>
</dbReference>
<comment type="pathway">
    <text evidence="2">Phospholipid metabolism; phosphatidylethanolamine biosynthesis; phosphatidylethanolamine from ethanolamine: step 1/3.</text>
</comment>
<dbReference type="Gene3D" id="3.30.200.20">
    <property type="entry name" value="Phosphorylase Kinase, domain 1"/>
    <property type="match status" value="1"/>
</dbReference>
<dbReference type="FunFam" id="3.30.1330.40:FF:000001">
    <property type="entry name" value="L-PSP family endoribonuclease"/>
    <property type="match status" value="1"/>
</dbReference>
<dbReference type="EMBL" id="JADGJH010000108">
    <property type="protein sequence ID" value="KAJ3137889.1"/>
    <property type="molecule type" value="Genomic_DNA"/>
</dbReference>
<dbReference type="NCBIfam" id="TIGR00004">
    <property type="entry name" value="Rid family detoxifying hydrolase"/>
    <property type="match status" value="1"/>
</dbReference>
<dbReference type="Gene3D" id="3.90.1200.10">
    <property type="match status" value="1"/>
</dbReference>
<keyword evidence="5" id="KW-0808">Transferase</keyword>
<dbReference type="CDD" id="cd00448">
    <property type="entry name" value="YjgF_YER057c_UK114_family"/>
    <property type="match status" value="1"/>
</dbReference>
<dbReference type="GO" id="GO:0006646">
    <property type="term" value="P:phosphatidylethanolamine biosynthetic process"/>
    <property type="evidence" value="ECO:0007669"/>
    <property type="project" value="TreeGrafter"/>
</dbReference>
<dbReference type="PANTHER" id="PTHR22603">
    <property type="entry name" value="CHOLINE/ETHANOALAMINE KINASE"/>
    <property type="match status" value="1"/>
</dbReference>
<dbReference type="InterPro" id="IPR019897">
    <property type="entry name" value="RidA_CS"/>
</dbReference>
<protein>
    <recommendedName>
        <fullName evidence="4">ethanolamine kinase</fullName>
        <ecNumber evidence="4">2.7.1.82</ecNumber>
    </recommendedName>
</protein>
<dbReference type="AlphaFoldDB" id="A0AAD5T9H0"/>
<dbReference type="PANTHER" id="PTHR22603:SF66">
    <property type="entry name" value="ETHANOLAMINE KINASE"/>
    <property type="match status" value="1"/>
</dbReference>
<dbReference type="InterPro" id="IPR011009">
    <property type="entry name" value="Kinase-like_dom_sf"/>
</dbReference>
<evidence type="ECO:0000256" key="3">
    <source>
        <dbReference type="ARBA" id="ARBA00038211"/>
    </source>
</evidence>